<dbReference type="RefSeq" id="WP_253778041.1">
    <property type="nucleotide sequence ID" value="NZ_JAMTCK010000018.1"/>
</dbReference>
<dbReference type="PANTHER" id="PTHR43018:SF2">
    <property type="entry name" value="PHOSPHO-2-DEHYDRO-3-DEOXYHEPTONATE ALDOLASE"/>
    <property type="match status" value="1"/>
</dbReference>
<dbReference type="GO" id="GO:0016740">
    <property type="term" value="F:transferase activity"/>
    <property type="evidence" value="ECO:0007669"/>
    <property type="project" value="UniProtKB-KW"/>
</dbReference>
<dbReference type="EMBL" id="JAMTCK010000018">
    <property type="protein sequence ID" value="MCP2169328.1"/>
    <property type="molecule type" value="Genomic_DNA"/>
</dbReference>
<keyword evidence="4" id="KW-1185">Reference proteome</keyword>
<accession>A0AAE3KP14</accession>
<gene>
    <name evidence="3" type="ORF">LX83_006213</name>
</gene>
<name>A0AAE3KP14_9PSEU</name>
<proteinExistence type="predicted"/>
<dbReference type="GO" id="GO:0009073">
    <property type="term" value="P:aromatic amino acid family biosynthetic process"/>
    <property type="evidence" value="ECO:0007669"/>
    <property type="project" value="InterPro"/>
</dbReference>
<dbReference type="PANTHER" id="PTHR43018">
    <property type="entry name" value="PHOSPHO-2-DEHYDRO-3-DEOXYHEPTONATE ALDOLASE"/>
    <property type="match status" value="1"/>
</dbReference>
<protein>
    <submittedName>
        <fullName evidence="3">3-deoxy-D-arabinoheptulosonate-7-phosphate synthase</fullName>
    </submittedName>
</protein>
<dbReference type="GO" id="GO:0016832">
    <property type="term" value="F:aldehyde-lyase activity"/>
    <property type="evidence" value="ECO:0007669"/>
    <property type="project" value="InterPro"/>
</dbReference>
<evidence type="ECO:0000313" key="3">
    <source>
        <dbReference type="EMBL" id="MCP2169328.1"/>
    </source>
</evidence>
<dbReference type="NCBIfam" id="TIGR01361">
    <property type="entry name" value="DAHP_synth_Bsub"/>
    <property type="match status" value="1"/>
</dbReference>
<evidence type="ECO:0000313" key="4">
    <source>
        <dbReference type="Proteomes" id="UP001206128"/>
    </source>
</evidence>
<dbReference type="SUPFAM" id="SSF51569">
    <property type="entry name" value="Aldolase"/>
    <property type="match status" value="1"/>
</dbReference>
<dbReference type="Pfam" id="PF00793">
    <property type="entry name" value="DAHP_synth_1"/>
    <property type="match status" value="1"/>
</dbReference>
<reference evidence="3" key="1">
    <citation type="submission" date="2022-06" db="EMBL/GenBank/DDBJ databases">
        <title>Genomic Encyclopedia of Archaeal and Bacterial Type Strains, Phase II (KMG-II): from individual species to whole genera.</title>
        <authorList>
            <person name="Goeker M."/>
        </authorList>
    </citation>
    <scope>NUCLEOTIDE SEQUENCE</scope>
    <source>
        <strain evidence="3">DSM 43935</strain>
    </source>
</reference>
<evidence type="ECO:0000259" key="2">
    <source>
        <dbReference type="Pfam" id="PF00793"/>
    </source>
</evidence>
<dbReference type="NCBIfam" id="NF009239">
    <property type="entry name" value="PRK12595.1"/>
    <property type="match status" value="1"/>
</dbReference>
<dbReference type="InterPro" id="IPR052899">
    <property type="entry name" value="Class-I_DAHP_synthase"/>
</dbReference>
<dbReference type="InterPro" id="IPR006268">
    <property type="entry name" value="DAHP_syn_2"/>
</dbReference>
<feature type="domain" description="DAHP synthetase I/KDSA" evidence="2">
    <location>
        <begin position="87"/>
        <end position="318"/>
    </location>
</feature>
<keyword evidence="1" id="KW-0808">Transferase</keyword>
<organism evidence="3 4">
    <name type="scientific">Goodfellowiella coeruleoviolacea</name>
    <dbReference type="NCBI Taxonomy" id="334858"/>
    <lineage>
        <taxon>Bacteria</taxon>
        <taxon>Bacillati</taxon>
        <taxon>Actinomycetota</taxon>
        <taxon>Actinomycetes</taxon>
        <taxon>Pseudonocardiales</taxon>
        <taxon>Pseudonocardiaceae</taxon>
        <taxon>Goodfellowiella</taxon>
    </lineage>
</organism>
<dbReference type="NCBIfam" id="NF006421">
    <property type="entry name" value="PRK08673.1"/>
    <property type="match status" value="1"/>
</dbReference>
<evidence type="ECO:0000256" key="1">
    <source>
        <dbReference type="ARBA" id="ARBA00022679"/>
    </source>
</evidence>
<dbReference type="InterPro" id="IPR013785">
    <property type="entry name" value="Aldolase_TIM"/>
</dbReference>
<sequence>MLIVTCADAGQSGAAGPRPRLPAEAGRCRAITVGASTVLVTEHGSDELARRIAALPGVRRVVHPVVGAPLASRGCVVEDSAVAVGPVRFGGGGFTVIAGPCAVEGRSRLRRIAGLVRACGASALRGGAYKPRTSPHAFQGVGQPGLRDLRDVGRGLGLPVVTEVVDVHTLPQVVEHADVVQVGTRNAQNFPLLREVGRAGCPVLLKRGFGCTVDEWLGAAEYVLAEGNDRVVLCERGIRTFEAATRFTLDLSAVAVLKHTSHLPVVVDPSHSTGHPELVRPMALAAAAAGADGLLVDVHDEPGQARCDGGQALRPEGFRALMADLVPVLHALGRPLVGPTAGRTP</sequence>
<comment type="caution">
    <text evidence="3">The sequence shown here is derived from an EMBL/GenBank/DDBJ whole genome shotgun (WGS) entry which is preliminary data.</text>
</comment>
<dbReference type="Proteomes" id="UP001206128">
    <property type="component" value="Unassembled WGS sequence"/>
</dbReference>
<dbReference type="AlphaFoldDB" id="A0AAE3KP14"/>
<dbReference type="InterPro" id="IPR006218">
    <property type="entry name" value="DAHP1/KDSA"/>
</dbReference>
<dbReference type="Gene3D" id="3.20.20.70">
    <property type="entry name" value="Aldolase class I"/>
    <property type="match status" value="1"/>
</dbReference>